<feature type="compositionally biased region" description="Acidic residues" evidence="1">
    <location>
        <begin position="47"/>
        <end position="64"/>
    </location>
</feature>
<dbReference type="Pfam" id="PF15377">
    <property type="entry name" value="DUF4604"/>
    <property type="match status" value="1"/>
</dbReference>
<proteinExistence type="predicted"/>
<gene>
    <name evidence="3" type="ORF">MSPICULIGERA_LOCUS16315</name>
</gene>
<dbReference type="PANTHER" id="PTHR31195">
    <property type="entry name" value="GEO02494P1"/>
    <property type="match status" value="1"/>
</dbReference>
<dbReference type="InterPro" id="IPR027911">
    <property type="entry name" value="DUF4604"/>
</dbReference>
<dbReference type="AlphaFoldDB" id="A0AA36CZY0"/>
<evidence type="ECO:0000256" key="1">
    <source>
        <dbReference type="SAM" id="MobiDB-lite"/>
    </source>
</evidence>
<name>A0AA36CZY0_9BILA</name>
<dbReference type="EMBL" id="CATQJA010002653">
    <property type="protein sequence ID" value="CAJ0578051.1"/>
    <property type="molecule type" value="Genomic_DNA"/>
</dbReference>
<comment type="caution">
    <text evidence="3">The sequence shown here is derived from an EMBL/GenBank/DDBJ whole genome shotgun (WGS) entry which is preliminary data.</text>
</comment>
<evidence type="ECO:0000313" key="4">
    <source>
        <dbReference type="Proteomes" id="UP001177023"/>
    </source>
</evidence>
<feature type="compositionally biased region" description="Basic and acidic residues" evidence="1">
    <location>
        <begin position="81"/>
        <end position="103"/>
    </location>
</feature>
<keyword evidence="4" id="KW-1185">Reference proteome</keyword>
<reference evidence="3" key="1">
    <citation type="submission" date="2023-06" db="EMBL/GenBank/DDBJ databases">
        <authorList>
            <person name="Delattre M."/>
        </authorList>
    </citation>
    <scope>NUCLEOTIDE SEQUENCE</scope>
    <source>
        <strain evidence="3">AF72</strain>
    </source>
</reference>
<dbReference type="PANTHER" id="PTHR31195:SF2">
    <property type="entry name" value="GEO02494P1"/>
    <property type="match status" value="1"/>
</dbReference>
<feature type="region of interest" description="Disordered" evidence="1">
    <location>
        <begin position="1"/>
        <end position="26"/>
    </location>
</feature>
<evidence type="ECO:0000259" key="2">
    <source>
        <dbReference type="Pfam" id="PF15377"/>
    </source>
</evidence>
<feature type="region of interest" description="Disordered" evidence="1">
    <location>
        <begin position="40"/>
        <end position="157"/>
    </location>
</feature>
<dbReference type="Proteomes" id="UP001177023">
    <property type="component" value="Unassembled WGS sequence"/>
</dbReference>
<protein>
    <recommendedName>
        <fullName evidence="2">DUF4604 domain-containing protein</fullName>
    </recommendedName>
</protein>
<feature type="compositionally biased region" description="Basic and acidic residues" evidence="1">
    <location>
        <begin position="116"/>
        <end position="127"/>
    </location>
</feature>
<feature type="domain" description="DUF4604" evidence="2">
    <location>
        <begin position="19"/>
        <end position="152"/>
    </location>
</feature>
<feature type="non-terminal residue" evidence="3">
    <location>
        <position position="157"/>
    </location>
</feature>
<organism evidence="3 4">
    <name type="scientific">Mesorhabditis spiculigera</name>
    <dbReference type="NCBI Taxonomy" id="96644"/>
    <lineage>
        <taxon>Eukaryota</taxon>
        <taxon>Metazoa</taxon>
        <taxon>Ecdysozoa</taxon>
        <taxon>Nematoda</taxon>
        <taxon>Chromadorea</taxon>
        <taxon>Rhabditida</taxon>
        <taxon>Rhabditina</taxon>
        <taxon>Rhabditomorpha</taxon>
        <taxon>Rhabditoidea</taxon>
        <taxon>Rhabditidae</taxon>
        <taxon>Mesorhabditinae</taxon>
        <taxon>Mesorhabditis</taxon>
    </lineage>
</organism>
<dbReference type="InterPro" id="IPR040219">
    <property type="entry name" value="KIAA1143-like"/>
</dbReference>
<evidence type="ECO:0000313" key="3">
    <source>
        <dbReference type="EMBL" id="CAJ0578051.1"/>
    </source>
</evidence>
<accession>A0AA36CZY0</accession>
<sequence length="157" mass="17771">MPGKRGGGKQPTFNQRDGIQFTKQDEPDFIKKIRAKLGYREAQIEDKFEDPDAGPSNEDDDANEFGDNGPQVVVLDPANDISREELDKELAERKKEQDDKLIAEGKIVFRKPAPKRKPDEPEPEKEATKKKRTYDDQEPAPVNKSLLSFGADEDDDE</sequence>